<dbReference type="InterPro" id="IPR017945">
    <property type="entry name" value="DHBP_synth_RibB-like_a/b_dom"/>
</dbReference>
<dbReference type="PROSITE" id="PS51163">
    <property type="entry name" value="YRDC"/>
    <property type="match status" value="1"/>
</dbReference>
<feature type="domain" description="YrdC-like" evidence="1">
    <location>
        <begin position="16"/>
        <end position="200"/>
    </location>
</feature>
<dbReference type="PANTHER" id="PTHR42828:SF3">
    <property type="entry name" value="THREONYLCARBAMOYL-AMP SYNTHASE"/>
    <property type="match status" value="1"/>
</dbReference>
<dbReference type="Proteomes" id="UP000249061">
    <property type="component" value="Unassembled WGS sequence"/>
</dbReference>
<evidence type="ECO:0000259" key="1">
    <source>
        <dbReference type="PROSITE" id="PS51163"/>
    </source>
</evidence>
<dbReference type="GO" id="GO:0003725">
    <property type="term" value="F:double-stranded RNA binding"/>
    <property type="evidence" value="ECO:0007669"/>
    <property type="project" value="InterPro"/>
</dbReference>
<name>A0A2W5TM88_9BACT</name>
<dbReference type="NCBIfam" id="TIGR00057">
    <property type="entry name" value="L-threonylcarbamoyladenylate synthase"/>
    <property type="match status" value="1"/>
</dbReference>
<gene>
    <name evidence="2" type="ORF">DI536_11335</name>
</gene>
<accession>A0A2W5TM88</accession>
<reference evidence="2 3" key="1">
    <citation type="submission" date="2017-08" db="EMBL/GenBank/DDBJ databases">
        <title>Infants hospitalized years apart are colonized by the same room-sourced microbial strains.</title>
        <authorList>
            <person name="Brooks B."/>
            <person name="Olm M.R."/>
            <person name="Firek B.A."/>
            <person name="Baker R."/>
            <person name="Thomas B.C."/>
            <person name="Morowitz M.J."/>
            <person name="Banfield J.F."/>
        </authorList>
    </citation>
    <scope>NUCLEOTIDE SEQUENCE [LARGE SCALE GENOMIC DNA]</scope>
    <source>
        <strain evidence="2">S2_003_000_R2_14</strain>
    </source>
</reference>
<dbReference type="EMBL" id="QFQP01000008">
    <property type="protein sequence ID" value="PZR13916.1"/>
    <property type="molecule type" value="Genomic_DNA"/>
</dbReference>
<comment type="caution">
    <text evidence="2">The sequence shown here is derived from an EMBL/GenBank/DDBJ whole genome shotgun (WGS) entry which is preliminary data.</text>
</comment>
<organism evidence="2 3">
    <name type="scientific">Archangium gephyra</name>
    <dbReference type="NCBI Taxonomy" id="48"/>
    <lineage>
        <taxon>Bacteria</taxon>
        <taxon>Pseudomonadati</taxon>
        <taxon>Myxococcota</taxon>
        <taxon>Myxococcia</taxon>
        <taxon>Myxococcales</taxon>
        <taxon>Cystobacterineae</taxon>
        <taxon>Archangiaceae</taxon>
        <taxon>Archangium</taxon>
    </lineage>
</organism>
<evidence type="ECO:0000313" key="3">
    <source>
        <dbReference type="Proteomes" id="UP000249061"/>
    </source>
</evidence>
<protein>
    <submittedName>
        <fullName evidence="2">Threonylcarbamoyl-AMP synthase</fullName>
    </submittedName>
</protein>
<dbReference type="Pfam" id="PF01300">
    <property type="entry name" value="Sua5_yciO_yrdC"/>
    <property type="match status" value="1"/>
</dbReference>
<dbReference type="InterPro" id="IPR052532">
    <property type="entry name" value="SUA5_domain"/>
</dbReference>
<evidence type="ECO:0000313" key="2">
    <source>
        <dbReference type="EMBL" id="PZR13916.1"/>
    </source>
</evidence>
<dbReference type="PANTHER" id="PTHR42828">
    <property type="entry name" value="DHBP SYNTHASE RIBB-LIKE ALPHA/BETA DOMAIN-CONTAINING PROTEIN"/>
    <property type="match status" value="1"/>
</dbReference>
<dbReference type="SUPFAM" id="SSF55821">
    <property type="entry name" value="YrdC/RibB"/>
    <property type="match status" value="1"/>
</dbReference>
<dbReference type="InterPro" id="IPR006070">
    <property type="entry name" value="Sua5-like_dom"/>
</dbReference>
<dbReference type="Gene3D" id="3.90.870.10">
    <property type="entry name" value="DHBP synthase"/>
    <property type="match status" value="1"/>
</dbReference>
<dbReference type="AlphaFoldDB" id="A0A2W5TM88"/>
<sequence>MPSAPILEVDPVHPQPRTVERAAKVLEDGGLIAYPTDTYYGIGCDLLSKKAIDRLYGVKNRDRKKPLAFLCPDLSNVAEYAKVSNFAYRTMRQLTPGPFTFVLEATKLVPDMMQTKQKQVGIRVPQAPLMLAIAAKLGRPIVTTSATDMDGRVLIDAREIKELLGNRLDLILDGGPQQEEPSTVVSLIDDEIEVLRQGKGILMMGD</sequence>
<proteinExistence type="predicted"/>